<name>A0A9P6Q2L9_9FUNG</name>
<organism evidence="2 3">
    <name type="scientific">Mortierella polycephala</name>
    <dbReference type="NCBI Taxonomy" id="41804"/>
    <lineage>
        <taxon>Eukaryota</taxon>
        <taxon>Fungi</taxon>
        <taxon>Fungi incertae sedis</taxon>
        <taxon>Mucoromycota</taxon>
        <taxon>Mortierellomycotina</taxon>
        <taxon>Mortierellomycetes</taxon>
        <taxon>Mortierellales</taxon>
        <taxon>Mortierellaceae</taxon>
        <taxon>Mortierella</taxon>
    </lineage>
</organism>
<accession>A0A9P6Q2L9</accession>
<keyword evidence="3" id="KW-1185">Reference proteome</keyword>
<dbReference type="EMBL" id="JAAAJA010000231">
    <property type="protein sequence ID" value="KAG0258137.1"/>
    <property type="molecule type" value="Genomic_DNA"/>
</dbReference>
<protein>
    <submittedName>
        <fullName evidence="2">Uncharacterized protein</fullName>
    </submittedName>
</protein>
<feature type="region of interest" description="Disordered" evidence="1">
    <location>
        <begin position="21"/>
        <end position="58"/>
    </location>
</feature>
<feature type="compositionally biased region" description="Polar residues" evidence="1">
    <location>
        <begin position="30"/>
        <end position="58"/>
    </location>
</feature>
<evidence type="ECO:0000313" key="2">
    <source>
        <dbReference type="EMBL" id="KAG0258137.1"/>
    </source>
</evidence>
<dbReference type="AlphaFoldDB" id="A0A9P6Q2L9"/>
<reference evidence="2" key="1">
    <citation type="journal article" date="2020" name="Fungal Divers.">
        <title>Resolving the Mortierellaceae phylogeny through synthesis of multi-gene phylogenetics and phylogenomics.</title>
        <authorList>
            <person name="Vandepol N."/>
            <person name="Liber J."/>
            <person name="Desiro A."/>
            <person name="Na H."/>
            <person name="Kennedy M."/>
            <person name="Barry K."/>
            <person name="Grigoriev I.V."/>
            <person name="Miller A.N."/>
            <person name="O'Donnell K."/>
            <person name="Stajich J.E."/>
            <person name="Bonito G."/>
        </authorList>
    </citation>
    <scope>NUCLEOTIDE SEQUENCE</scope>
    <source>
        <strain evidence="2">KOD948</strain>
    </source>
</reference>
<dbReference type="Proteomes" id="UP000726737">
    <property type="component" value="Unassembled WGS sequence"/>
</dbReference>
<sequence length="421" mass="46042">MYPNQTNRNLGKENDIVAEAAAARGGTGVPNASQVKQASSLMGSRTPTSNKQQQLMGSKSNLTKTPLQQGKALVSALNSPSAQNALRTKTNFQQLPPAADDAAGVPKKKGDLARTFSATFENTMPSTPITAESRRRSLTKRGSTKARLVVHKDEPVTKETVDSNLNQAKDDSNHKSKSKPAVTTRPTKAAPLETTTTLLSIQRAVESESKVVVGPADIKTKRRALTNDEDKLEIEYCPPPVEEQPYDPGFEIDHSVLATVPPVLAYHTRSMKEFAVDFPELEPAVYRRSPLVVEPKKVTENALVPTTRITTDGHFEAIWHEDENDHQVHPKGGHQFGIKDLDDESKTEPPFHGFLFDVDGSEDSLSEDEDDIHGGSKAAKKDKASETTDKDVSDFNEAIGLEDLEDESKVEAPFTDFSFEV</sequence>
<proteinExistence type="predicted"/>
<feature type="compositionally biased region" description="Acidic residues" evidence="1">
    <location>
        <begin position="359"/>
        <end position="371"/>
    </location>
</feature>
<evidence type="ECO:0000313" key="3">
    <source>
        <dbReference type="Proteomes" id="UP000726737"/>
    </source>
</evidence>
<dbReference type="OrthoDB" id="2441497at2759"/>
<feature type="region of interest" description="Disordered" evidence="1">
    <location>
        <begin position="78"/>
        <end position="191"/>
    </location>
</feature>
<comment type="caution">
    <text evidence="2">The sequence shown here is derived from an EMBL/GenBank/DDBJ whole genome shotgun (WGS) entry which is preliminary data.</text>
</comment>
<feature type="compositionally biased region" description="Basic and acidic residues" evidence="1">
    <location>
        <begin position="150"/>
        <end position="161"/>
    </location>
</feature>
<evidence type="ECO:0000256" key="1">
    <source>
        <dbReference type="SAM" id="MobiDB-lite"/>
    </source>
</evidence>
<gene>
    <name evidence="2" type="ORF">BG011_003505</name>
</gene>
<feature type="region of interest" description="Disordered" evidence="1">
    <location>
        <begin position="349"/>
        <end position="407"/>
    </location>
</feature>
<feature type="compositionally biased region" description="Polar residues" evidence="1">
    <location>
        <begin position="116"/>
        <end position="130"/>
    </location>
</feature>
<feature type="compositionally biased region" description="Basic and acidic residues" evidence="1">
    <location>
        <begin position="379"/>
        <end position="393"/>
    </location>
</feature>
<feature type="compositionally biased region" description="Polar residues" evidence="1">
    <location>
        <begin position="78"/>
        <end position="94"/>
    </location>
</feature>